<sequence length="203" mass="22409">MLKVLEGHTDIVSSVAFSSDDKCIVSGSYDKSVRVWDASTGEMLKMMEGHTDRVVSVAFSSDNKCIISGSEDKSVRLWDVLTGEVLEVLDGHTGYVSSVAFSSNDQCIVSGSSDKSVRAWALHTQQTSLHYIRQKITDSSGYQRHTGWLLSPQEEHYLMFVPLGANLPDSSNILTLPRSYAPSVDFTSSTLGPEWHKCFYESS</sequence>
<keyword evidence="5" id="KW-1185">Reference proteome</keyword>
<name>A0A067S6M1_GALM3</name>
<dbReference type="HOGENOM" id="CLU_000288_57_19_1"/>
<accession>A0A067S6M1</accession>
<dbReference type="AlphaFoldDB" id="A0A067S6M1"/>
<dbReference type="EMBL" id="KL142423">
    <property type="protein sequence ID" value="KDR66490.1"/>
    <property type="molecule type" value="Genomic_DNA"/>
</dbReference>
<dbReference type="InterPro" id="IPR015943">
    <property type="entry name" value="WD40/YVTN_repeat-like_dom_sf"/>
</dbReference>
<dbReference type="PANTHER" id="PTHR22847:SF637">
    <property type="entry name" value="WD REPEAT DOMAIN 5B"/>
    <property type="match status" value="1"/>
</dbReference>
<dbReference type="Proteomes" id="UP000027222">
    <property type="component" value="Unassembled WGS sequence"/>
</dbReference>
<dbReference type="PANTHER" id="PTHR22847">
    <property type="entry name" value="WD40 REPEAT PROTEIN"/>
    <property type="match status" value="1"/>
</dbReference>
<dbReference type="InterPro" id="IPR020472">
    <property type="entry name" value="WD40_PAC1"/>
</dbReference>
<organism evidence="4 5">
    <name type="scientific">Galerina marginata (strain CBS 339.88)</name>
    <dbReference type="NCBI Taxonomy" id="685588"/>
    <lineage>
        <taxon>Eukaryota</taxon>
        <taxon>Fungi</taxon>
        <taxon>Dikarya</taxon>
        <taxon>Basidiomycota</taxon>
        <taxon>Agaricomycotina</taxon>
        <taxon>Agaricomycetes</taxon>
        <taxon>Agaricomycetidae</taxon>
        <taxon>Agaricales</taxon>
        <taxon>Agaricineae</taxon>
        <taxon>Strophariaceae</taxon>
        <taxon>Galerina</taxon>
    </lineage>
</organism>
<evidence type="ECO:0000256" key="2">
    <source>
        <dbReference type="ARBA" id="ARBA00022737"/>
    </source>
</evidence>
<evidence type="ECO:0000256" key="1">
    <source>
        <dbReference type="ARBA" id="ARBA00022574"/>
    </source>
</evidence>
<dbReference type="Gene3D" id="2.130.10.10">
    <property type="entry name" value="YVTN repeat-like/Quinoprotein amine dehydrogenase"/>
    <property type="match status" value="1"/>
</dbReference>
<dbReference type="SMART" id="SM00320">
    <property type="entry name" value="WD40"/>
    <property type="match status" value="3"/>
</dbReference>
<dbReference type="STRING" id="685588.A0A067S6M1"/>
<dbReference type="OrthoDB" id="2615105at2759"/>
<dbReference type="GO" id="GO:0005634">
    <property type="term" value="C:nucleus"/>
    <property type="evidence" value="ECO:0007669"/>
    <property type="project" value="TreeGrafter"/>
</dbReference>
<protein>
    <submittedName>
        <fullName evidence="4">Uncharacterized protein</fullName>
    </submittedName>
</protein>
<evidence type="ECO:0000256" key="3">
    <source>
        <dbReference type="PROSITE-ProRule" id="PRU00221"/>
    </source>
</evidence>
<dbReference type="InterPro" id="IPR036322">
    <property type="entry name" value="WD40_repeat_dom_sf"/>
</dbReference>
<dbReference type="PROSITE" id="PS50294">
    <property type="entry name" value="WD_REPEATS_REGION"/>
    <property type="match status" value="3"/>
</dbReference>
<dbReference type="InterPro" id="IPR001680">
    <property type="entry name" value="WD40_rpt"/>
</dbReference>
<keyword evidence="2" id="KW-0677">Repeat</keyword>
<dbReference type="GO" id="GO:1990234">
    <property type="term" value="C:transferase complex"/>
    <property type="evidence" value="ECO:0007669"/>
    <property type="project" value="UniProtKB-ARBA"/>
</dbReference>
<dbReference type="SUPFAM" id="SSF50978">
    <property type="entry name" value="WD40 repeat-like"/>
    <property type="match status" value="1"/>
</dbReference>
<dbReference type="PROSITE" id="PS00678">
    <property type="entry name" value="WD_REPEATS_1"/>
    <property type="match status" value="2"/>
</dbReference>
<feature type="repeat" description="WD" evidence="3">
    <location>
        <begin position="47"/>
        <end position="88"/>
    </location>
</feature>
<feature type="repeat" description="WD" evidence="3">
    <location>
        <begin position="5"/>
        <end position="46"/>
    </location>
</feature>
<dbReference type="InterPro" id="IPR019775">
    <property type="entry name" value="WD40_repeat_CS"/>
</dbReference>
<dbReference type="PRINTS" id="PR00320">
    <property type="entry name" value="GPROTEINBRPT"/>
</dbReference>
<reference evidence="5" key="1">
    <citation type="journal article" date="2014" name="Proc. Natl. Acad. Sci. U.S.A.">
        <title>Extensive sampling of basidiomycete genomes demonstrates inadequacy of the white-rot/brown-rot paradigm for wood decay fungi.</title>
        <authorList>
            <person name="Riley R."/>
            <person name="Salamov A.A."/>
            <person name="Brown D.W."/>
            <person name="Nagy L.G."/>
            <person name="Floudas D."/>
            <person name="Held B.W."/>
            <person name="Levasseur A."/>
            <person name="Lombard V."/>
            <person name="Morin E."/>
            <person name="Otillar R."/>
            <person name="Lindquist E.A."/>
            <person name="Sun H."/>
            <person name="LaButti K.M."/>
            <person name="Schmutz J."/>
            <person name="Jabbour D."/>
            <person name="Luo H."/>
            <person name="Baker S.E."/>
            <person name="Pisabarro A.G."/>
            <person name="Walton J.D."/>
            <person name="Blanchette R.A."/>
            <person name="Henrissat B."/>
            <person name="Martin F."/>
            <person name="Cullen D."/>
            <person name="Hibbett D.S."/>
            <person name="Grigoriev I.V."/>
        </authorList>
    </citation>
    <scope>NUCLEOTIDE SEQUENCE [LARGE SCALE GENOMIC DNA]</scope>
    <source>
        <strain evidence="5">CBS 339.88</strain>
    </source>
</reference>
<dbReference type="Pfam" id="PF00400">
    <property type="entry name" value="WD40"/>
    <property type="match status" value="3"/>
</dbReference>
<keyword evidence="1 3" id="KW-0853">WD repeat</keyword>
<evidence type="ECO:0000313" key="4">
    <source>
        <dbReference type="EMBL" id="KDR66490.1"/>
    </source>
</evidence>
<evidence type="ECO:0000313" key="5">
    <source>
        <dbReference type="Proteomes" id="UP000027222"/>
    </source>
</evidence>
<feature type="repeat" description="WD" evidence="3">
    <location>
        <begin position="89"/>
        <end position="130"/>
    </location>
</feature>
<dbReference type="PROSITE" id="PS50082">
    <property type="entry name" value="WD_REPEATS_2"/>
    <property type="match status" value="3"/>
</dbReference>
<gene>
    <name evidence="4" type="ORF">GALMADRAFT_1155520</name>
</gene>
<proteinExistence type="predicted"/>